<dbReference type="STRING" id="35525.A0A162QL08"/>
<keyword evidence="1 2" id="KW-0193">Cuticle</keyword>
<feature type="compositionally biased region" description="Polar residues" evidence="3">
    <location>
        <begin position="668"/>
        <end position="697"/>
    </location>
</feature>
<evidence type="ECO:0000256" key="1">
    <source>
        <dbReference type="ARBA" id="ARBA00022460"/>
    </source>
</evidence>
<feature type="region of interest" description="Disordered" evidence="3">
    <location>
        <begin position="829"/>
        <end position="862"/>
    </location>
</feature>
<dbReference type="PANTHER" id="PTHR12236">
    <property type="entry name" value="STRUCTURAL CONTITUENT OF CUTICLE"/>
    <property type="match status" value="1"/>
</dbReference>
<feature type="signal peptide" evidence="4">
    <location>
        <begin position="1"/>
        <end position="15"/>
    </location>
</feature>
<evidence type="ECO:0000256" key="2">
    <source>
        <dbReference type="PROSITE-ProRule" id="PRU00497"/>
    </source>
</evidence>
<comment type="caution">
    <text evidence="5">The sequence shown here is derived from an EMBL/GenBank/DDBJ whole genome shotgun (WGS) entry which is preliminary data.</text>
</comment>
<dbReference type="PANTHER" id="PTHR12236:SF79">
    <property type="entry name" value="CUTICULAR PROTEIN 50CB-RELATED"/>
    <property type="match status" value="1"/>
</dbReference>
<keyword evidence="6" id="KW-1185">Reference proteome</keyword>
<feature type="compositionally biased region" description="Low complexity" evidence="3">
    <location>
        <begin position="172"/>
        <end position="185"/>
    </location>
</feature>
<feature type="chain" id="PRO_5012565589" description="Cuticle protein" evidence="4">
    <location>
        <begin position="16"/>
        <end position="1184"/>
    </location>
</feature>
<dbReference type="EMBL" id="LRGB01000311">
    <property type="protein sequence ID" value="KZS19769.1"/>
    <property type="molecule type" value="Genomic_DNA"/>
</dbReference>
<feature type="compositionally biased region" description="Basic and acidic residues" evidence="3">
    <location>
        <begin position="648"/>
        <end position="664"/>
    </location>
</feature>
<dbReference type="Proteomes" id="UP000076858">
    <property type="component" value="Unassembled WGS sequence"/>
</dbReference>
<dbReference type="GO" id="GO:0031012">
    <property type="term" value="C:extracellular matrix"/>
    <property type="evidence" value="ECO:0007669"/>
    <property type="project" value="TreeGrafter"/>
</dbReference>
<organism evidence="5 6">
    <name type="scientific">Daphnia magna</name>
    <dbReference type="NCBI Taxonomy" id="35525"/>
    <lineage>
        <taxon>Eukaryota</taxon>
        <taxon>Metazoa</taxon>
        <taxon>Ecdysozoa</taxon>
        <taxon>Arthropoda</taxon>
        <taxon>Crustacea</taxon>
        <taxon>Branchiopoda</taxon>
        <taxon>Diplostraca</taxon>
        <taxon>Cladocera</taxon>
        <taxon>Anomopoda</taxon>
        <taxon>Daphniidae</taxon>
        <taxon>Daphnia</taxon>
    </lineage>
</organism>
<feature type="compositionally biased region" description="Low complexity" evidence="3">
    <location>
        <begin position="289"/>
        <end position="299"/>
    </location>
</feature>
<protein>
    <recommendedName>
        <fullName evidence="7">Cuticle protein</fullName>
    </recommendedName>
</protein>
<dbReference type="GO" id="GO:0042302">
    <property type="term" value="F:structural constituent of cuticle"/>
    <property type="evidence" value="ECO:0007669"/>
    <property type="project" value="UniProtKB-UniRule"/>
</dbReference>
<proteinExistence type="predicted"/>
<evidence type="ECO:0000313" key="6">
    <source>
        <dbReference type="Proteomes" id="UP000076858"/>
    </source>
</evidence>
<dbReference type="Pfam" id="PF00379">
    <property type="entry name" value="Chitin_bind_4"/>
    <property type="match status" value="2"/>
</dbReference>
<dbReference type="InterPro" id="IPR000618">
    <property type="entry name" value="Insect_cuticle"/>
</dbReference>
<dbReference type="AlphaFoldDB" id="A0A162QL08"/>
<dbReference type="GO" id="GO:0005615">
    <property type="term" value="C:extracellular space"/>
    <property type="evidence" value="ECO:0007669"/>
    <property type="project" value="TreeGrafter"/>
</dbReference>
<name>A0A162QL08_9CRUS</name>
<keyword evidence="4" id="KW-0732">Signal</keyword>
<dbReference type="PROSITE" id="PS00233">
    <property type="entry name" value="CHIT_BIND_RR_1"/>
    <property type="match status" value="2"/>
</dbReference>
<evidence type="ECO:0000256" key="3">
    <source>
        <dbReference type="SAM" id="MobiDB-lite"/>
    </source>
</evidence>
<sequence>MKFIVLATLIAAALAAELPAYPQPSYPAPAAAGYAKAEEYPPMPYSFDWAVKDDESKNDYGHKETSDGKVVTGSYRVVLPDGRTQIVTYKADENGYVADVKYEGEAQYPAPEYKPADKPSISSFSEAFDSSTSNNMNKYIILAALVAVAMAKPQGYGAAAGQQQQGYGGQAGQQQQKPAYGAQSGAAQQQQGYGAQVSASAGAGQGYGAQNGGAQQQQGYGSQVSAGAGAGQNYGAQSGAAQQQQGYGVQASASAGAGQGYGTQNGAAQQQQGYGAQAAAGAGQGYGSQNGAAQQGYGASNTQQKPTSTYNSNGNGNRPSASASSYAQEQPPMPYEFAWAVKDEPTKNDYAHEEKSDGKVVIGSYRVLLPDGRTQIVSYRADENGYVADVKYEGEAQFPAPSNGNGNYGNAAGSSNYGSGSNGNGNNYGNGSARPILRRPSTIMKETPIVFHAASIVLFVISILNLPCVIESSRRVASSRQSSAGYLDPYKFAYAVKTPLPFHADFGQFPVEEASSNVHSTRERLSSQQGSRGTANKARSISSGQWSTDDETLIALSASIDESTFGERIVPRGSAGRHQQLTFQPSQQFIVTSSPSIQNEKRSELNEKEILEFFASVSDSQPVRNNEPSPQHEETARLTEPSPSEFQDQFKDTNNEEGFLKSNDDLPSVTSLIDSQKNNNDGFQIESSDFGSHSRSNPSDWSNSYFPAFGPNSAVPDIFRHTAIPSVETELAGREVGSPASVSSSIDALYAKFSPFPQQESFRLTDFSTQFTPIENTAERPFTLKVRDVETFSPPLSKEIAPYVQSVSAEPPAFVPSTPFKANDFLPSRYPELRPPSRTATPTPVVTSSTESIKPFQQPRFPEPNSKTVYFGGHPNEPPSHLQKNIVSFIKARAVPDKVLSPPNFRAGDSAFPPGNFIKSFPFKTRTSNAELVSPKQKSTTAPVSKVNVQTVRSPPSNVVNLGPAPPKAFTSSRPKQNSLVTPNNVKPPAFVNTVASTARPPSTSPIPTTETIKVSSTPKPFSISSTTKPTRFVASPLLSYTKPIPATNTLELARPVRVAQQFNQQIRPQANAFQSAKSPVQQAQRGTFSGWTGSNSFTPSRPYSFVSSNPFVPVKNPPIPISPQIRQVLPSLTKNPAAVPVLAPLPVYLQPASVTLPQRPSSKTFSLPNIEKPVYYHAFVSYG</sequence>
<feature type="compositionally biased region" description="Polar residues" evidence="3">
    <location>
        <begin position="617"/>
        <end position="629"/>
    </location>
</feature>
<reference evidence="5 6" key="1">
    <citation type="submission" date="2016-03" db="EMBL/GenBank/DDBJ databases">
        <title>EvidentialGene: Evidence-directed Construction of Genes on Genomes.</title>
        <authorList>
            <person name="Gilbert D.G."/>
            <person name="Choi J.-H."/>
            <person name="Mockaitis K."/>
            <person name="Colbourne J."/>
            <person name="Pfrender M."/>
        </authorList>
    </citation>
    <scope>NUCLEOTIDE SEQUENCE [LARGE SCALE GENOMIC DNA]</scope>
    <source>
        <strain evidence="5 6">Xinb3</strain>
        <tissue evidence="5">Complete organism</tissue>
    </source>
</reference>
<feature type="region of interest" description="Disordered" evidence="3">
    <location>
        <begin position="953"/>
        <end position="1028"/>
    </location>
</feature>
<feature type="region of interest" description="Disordered" evidence="3">
    <location>
        <begin position="159"/>
        <end position="185"/>
    </location>
</feature>
<evidence type="ECO:0008006" key="7">
    <source>
        <dbReference type="Google" id="ProtNLM"/>
    </source>
</evidence>
<dbReference type="InterPro" id="IPR051217">
    <property type="entry name" value="Insect_Cuticle_Struc_Prot"/>
</dbReference>
<feature type="region of interest" description="Disordered" evidence="3">
    <location>
        <begin position="280"/>
        <end position="330"/>
    </location>
</feature>
<evidence type="ECO:0000313" key="5">
    <source>
        <dbReference type="EMBL" id="KZS19769.1"/>
    </source>
</evidence>
<feature type="compositionally biased region" description="Polar residues" evidence="3">
    <location>
        <begin position="1014"/>
        <end position="1028"/>
    </location>
</feature>
<dbReference type="PROSITE" id="PS51155">
    <property type="entry name" value="CHIT_BIND_RR_2"/>
    <property type="match status" value="2"/>
</dbReference>
<dbReference type="InterPro" id="IPR031311">
    <property type="entry name" value="CHIT_BIND_RR_consensus"/>
</dbReference>
<feature type="region of interest" description="Disordered" evidence="3">
    <location>
        <begin position="616"/>
        <end position="697"/>
    </location>
</feature>
<feature type="region of interest" description="Disordered" evidence="3">
    <location>
        <begin position="515"/>
        <end position="544"/>
    </location>
</feature>
<dbReference type="OrthoDB" id="6884310at2759"/>
<accession>A0A162QL08</accession>
<feature type="compositionally biased region" description="Polar residues" evidence="3">
    <location>
        <begin position="970"/>
        <end position="985"/>
    </location>
</feature>
<feature type="compositionally biased region" description="Polar residues" evidence="3">
    <location>
        <begin position="526"/>
        <end position="544"/>
    </location>
</feature>
<feature type="compositionally biased region" description="Low complexity" evidence="3">
    <location>
        <begin position="836"/>
        <end position="852"/>
    </location>
</feature>
<feature type="compositionally biased region" description="Polar residues" evidence="3">
    <location>
        <begin position="300"/>
        <end position="328"/>
    </location>
</feature>
<evidence type="ECO:0000256" key="4">
    <source>
        <dbReference type="SAM" id="SignalP"/>
    </source>
</evidence>
<gene>
    <name evidence="5" type="ORF">APZ42_013552</name>
</gene>